<keyword evidence="6 7" id="KW-0472">Membrane</keyword>
<sequence>MSADASSDTDGAPAANPPPISALRLLRNPGFAGLLVYRLLAMLSYQIVAVTVGWHIYELTRDPFALGLIGLTEVIPYFCFALFAGYAVDHLPRRKLGMFACNGLLVTTLMLAGVASGALPTGGFGFDTLTIYVAIAVNGVVRAFLSPVYMSLFARVLKREHFARGAGVSSVVMQTGLVLGPAMGGALIAWGGKTSAYLVAAGFALAAAIAIITLRVSEPAPQAERAPVFKSIGEGLRFVFNNQVVLGAQALDMFSVLFGGAVALLPAFIHDVLHYGPEALGVLRAAPAAGAVLMGLRLARRPPQKNAGRLLLYAVAGFGLCIIGFAVSRDFWLSAAMLMLSGMCDGVSVVLRSTILQLSTPDEMRGRVSSINGIFIGSSNELGAFESGLAARLMGLVPSVIFGGCMTLAVVGATAKLAPKLRRLDLRDLQ</sequence>
<comment type="subcellular location">
    <subcellularLocation>
        <location evidence="1">Cell membrane</location>
        <topology evidence="1">Multi-pass membrane protein</topology>
    </subcellularLocation>
</comment>
<evidence type="ECO:0000313" key="8">
    <source>
        <dbReference type="EMBL" id="KWS02323.1"/>
    </source>
</evidence>
<evidence type="ECO:0000313" key="9">
    <source>
        <dbReference type="Proteomes" id="UP000023435"/>
    </source>
</evidence>
<evidence type="ECO:0000256" key="3">
    <source>
        <dbReference type="ARBA" id="ARBA00022475"/>
    </source>
</evidence>
<feature type="transmembrane region" description="Helical" evidence="7">
    <location>
        <begin position="196"/>
        <end position="216"/>
    </location>
</feature>
<dbReference type="GO" id="GO:0005886">
    <property type="term" value="C:plasma membrane"/>
    <property type="evidence" value="ECO:0007669"/>
    <property type="project" value="UniProtKB-SubCell"/>
</dbReference>
<dbReference type="EMBL" id="JAJA02000002">
    <property type="protein sequence ID" value="KWS02323.1"/>
    <property type="molecule type" value="Genomic_DNA"/>
</dbReference>
<dbReference type="InterPro" id="IPR011701">
    <property type="entry name" value="MFS"/>
</dbReference>
<dbReference type="GO" id="GO:0022857">
    <property type="term" value="F:transmembrane transporter activity"/>
    <property type="evidence" value="ECO:0007669"/>
    <property type="project" value="InterPro"/>
</dbReference>
<feature type="transmembrane region" description="Helical" evidence="7">
    <location>
        <begin position="166"/>
        <end position="190"/>
    </location>
</feature>
<keyword evidence="3" id="KW-1003">Cell membrane</keyword>
<evidence type="ECO:0000256" key="4">
    <source>
        <dbReference type="ARBA" id="ARBA00022692"/>
    </source>
</evidence>
<feature type="transmembrane region" description="Helical" evidence="7">
    <location>
        <begin position="131"/>
        <end position="154"/>
    </location>
</feature>
<dbReference type="CDD" id="cd06173">
    <property type="entry name" value="MFS_MefA_like"/>
    <property type="match status" value="1"/>
</dbReference>
<accession>A0A108U4C6</accession>
<evidence type="ECO:0000256" key="7">
    <source>
        <dbReference type="SAM" id="Phobius"/>
    </source>
</evidence>
<dbReference type="PANTHER" id="PTHR23513:SF9">
    <property type="entry name" value="ENTEROBACTIN EXPORTER ENTS"/>
    <property type="match status" value="1"/>
</dbReference>
<dbReference type="AlphaFoldDB" id="A0A108U4C6"/>
<keyword evidence="5 7" id="KW-1133">Transmembrane helix</keyword>
<dbReference type="Gene3D" id="1.20.1250.20">
    <property type="entry name" value="MFS general substrate transporter like domains"/>
    <property type="match status" value="1"/>
</dbReference>
<keyword evidence="2" id="KW-0813">Transport</keyword>
<dbReference type="Pfam" id="PF07690">
    <property type="entry name" value="MFS_1"/>
    <property type="match status" value="1"/>
</dbReference>
<feature type="transmembrane region" description="Helical" evidence="7">
    <location>
        <begin position="244"/>
        <end position="269"/>
    </location>
</feature>
<reference evidence="8 9" key="1">
    <citation type="journal article" date="2014" name="Genome Announc.">
        <title>Draft Genome Sequence of Lysobacter capsici AZ78, a Bacterium Antagonistic to Plant-Pathogenic Oomycetes.</title>
        <authorList>
            <person name="Puopolo G."/>
            <person name="Sonego P."/>
            <person name="Engelen K."/>
            <person name="Pertot I."/>
        </authorList>
    </citation>
    <scope>NUCLEOTIDE SEQUENCE [LARGE SCALE GENOMIC DNA]</scope>
    <source>
        <strain evidence="8 9">AZ78</strain>
    </source>
</reference>
<evidence type="ECO:0000256" key="5">
    <source>
        <dbReference type="ARBA" id="ARBA00022989"/>
    </source>
</evidence>
<dbReference type="RefSeq" id="WP_051546789.1">
    <property type="nucleotide sequence ID" value="NZ_JAJA02000002.1"/>
</dbReference>
<feature type="transmembrane region" description="Helical" evidence="7">
    <location>
        <begin position="63"/>
        <end position="87"/>
    </location>
</feature>
<feature type="transmembrane region" description="Helical" evidence="7">
    <location>
        <begin position="34"/>
        <end position="57"/>
    </location>
</feature>
<dbReference type="InterPro" id="IPR036259">
    <property type="entry name" value="MFS_trans_sf"/>
</dbReference>
<dbReference type="Proteomes" id="UP000023435">
    <property type="component" value="Unassembled WGS sequence"/>
</dbReference>
<dbReference type="PANTHER" id="PTHR23513">
    <property type="entry name" value="INTEGRAL MEMBRANE EFFLUX PROTEIN-RELATED"/>
    <property type="match status" value="1"/>
</dbReference>
<gene>
    <name evidence="8" type="ORF">AZ78_4990</name>
</gene>
<evidence type="ECO:0000256" key="2">
    <source>
        <dbReference type="ARBA" id="ARBA00022448"/>
    </source>
</evidence>
<name>A0A108U4C6_9GAMM</name>
<evidence type="ECO:0000256" key="1">
    <source>
        <dbReference type="ARBA" id="ARBA00004651"/>
    </source>
</evidence>
<keyword evidence="9" id="KW-1185">Reference proteome</keyword>
<comment type="caution">
    <text evidence="8">The sequence shown here is derived from an EMBL/GenBank/DDBJ whole genome shotgun (WGS) entry which is preliminary data.</text>
</comment>
<keyword evidence="4 7" id="KW-0812">Transmembrane</keyword>
<proteinExistence type="predicted"/>
<protein>
    <submittedName>
        <fullName evidence="8">Drug:proton antiporter</fullName>
    </submittedName>
</protein>
<organism evidence="8 9">
    <name type="scientific">Lysobacter capsici AZ78</name>
    <dbReference type="NCBI Taxonomy" id="1444315"/>
    <lineage>
        <taxon>Bacteria</taxon>
        <taxon>Pseudomonadati</taxon>
        <taxon>Pseudomonadota</taxon>
        <taxon>Gammaproteobacteria</taxon>
        <taxon>Lysobacterales</taxon>
        <taxon>Lysobacteraceae</taxon>
        <taxon>Lysobacter</taxon>
    </lineage>
</organism>
<feature type="transmembrane region" description="Helical" evidence="7">
    <location>
        <begin position="396"/>
        <end position="418"/>
    </location>
</feature>
<dbReference type="SUPFAM" id="SSF103473">
    <property type="entry name" value="MFS general substrate transporter"/>
    <property type="match status" value="1"/>
</dbReference>
<feature type="transmembrane region" description="Helical" evidence="7">
    <location>
        <begin position="310"/>
        <end position="327"/>
    </location>
</feature>
<feature type="transmembrane region" description="Helical" evidence="7">
    <location>
        <begin position="281"/>
        <end position="298"/>
    </location>
</feature>
<evidence type="ECO:0000256" key="6">
    <source>
        <dbReference type="ARBA" id="ARBA00023136"/>
    </source>
</evidence>
<feature type="transmembrane region" description="Helical" evidence="7">
    <location>
        <begin position="99"/>
        <end position="119"/>
    </location>
</feature>